<dbReference type="GO" id="GO:0005524">
    <property type="term" value="F:ATP binding"/>
    <property type="evidence" value="ECO:0007669"/>
    <property type="project" value="UniProtKB-KW"/>
</dbReference>
<organism evidence="3 4">
    <name type="scientific">Allacma fusca</name>
    <dbReference type="NCBI Taxonomy" id="39272"/>
    <lineage>
        <taxon>Eukaryota</taxon>
        <taxon>Metazoa</taxon>
        <taxon>Ecdysozoa</taxon>
        <taxon>Arthropoda</taxon>
        <taxon>Hexapoda</taxon>
        <taxon>Collembola</taxon>
        <taxon>Symphypleona</taxon>
        <taxon>Sminthuridae</taxon>
        <taxon>Allacma</taxon>
    </lineage>
</organism>
<keyword evidence="1" id="KW-0067">ATP-binding</keyword>
<dbReference type="GO" id="GO:0016787">
    <property type="term" value="F:hydrolase activity"/>
    <property type="evidence" value="ECO:0007669"/>
    <property type="project" value="UniProtKB-KW"/>
</dbReference>
<dbReference type="AlphaFoldDB" id="A0A8J2KSF1"/>
<proteinExistence type="inferred from homology"/>
<protein>
    <recommendedName>
        <fullName evidence="1">ATP-dependent DNA helicase</fullName>
        <ecNumber evidence="1">5.6.2.3</ecNumber>
    </recommendedName>
</protein>
<comment type="cofactor">
    <cofactor evidence="1">
        <name>Mg(2+)</name>
        <dbReference type="ChEBI" id="CHEBI:18420"/>
    </cofactor>
</comment>
<dbReference type="InterPro" id="IPR051055">
    <property type="entry name" value="PIF1_helicase"/>
</dbReference>
<keyword evidence="1" id="KW-0547">Nucleotide-binding</keyword>
<sequence length="240" mass="27366">MDCSQVKRCNLSRCSPTPLEVPSIPLSALSLQQRVILNIVKTHLRQSSEDQLDNPIRVIVLGSGGTGKSEICSHLRFELESQKQKCQDFEFLMGAYTGIAANQIKGGTIHRSFGIPSFVKHDDHDAFVRNIDLNSDRALYLRRVQFIVFDEMNFIGQRMFYLIDSLLKHVDRRYSHLPFSGRSVVLLGDIFQLAPANDRAIFTPAGKTSPKYAQEAFQLYRKFDTHVFIMRKPFRQLGNS</sequence>
<evidence type="ECO:0000313" key="3">
    <source>
        <dbReference type="EMBL" id="CAG7818672.1"/>
    </source>
</evidence>
<evidence type="ECO:0000259" key="2">
    <source>
        <dbReference type="Pfam" id="PF05970"/>
    </source>
</evidence>
<dbReference type="GO" id="GO:0000723">
    <property type="term" value="P:telomere maintenance"/>
    <property type="evidence" value="ECO:0007669"/>
    <property type="project" value="InterPro"/>
</dbReference>
<dbReference type="Proteomes" id="UP000708208">
    <property type="component" value="Unassembled WGS sequence"/>
</dbReference>
<keyword evidence="1" id="KW-0378">Hydrolase</keyword>
<dbReference type="PANTHER" id="PTHR47642">
    <property type="entry name" value="ATP-DEPENDENT DNA HELICASE"/>
    <property type="match status" value="1"/>
</dbReference>
<gene>
    <name evidence="3" type="ORF">AFUS01_LOCUS29159</name>
</gene>
<dbReference type="GO" id="GO:0006310">
    <property type="term" value="P:DNA recombination"/>
    <property type="evidence" value="ECO:0007669"/>
    <property type="project" value="UniProtKB-KW"/>
</dbReference>
<keyword evidence="4" id="KW-1185">Reference proteome</keyword>
<evidence type="ECO:0000256" key="1">
    <source>
        <dbReference type="RuleBase" id="RU363044"/>
    </source>
</evidence>
<reference evidence="3" key="1">
    <citation type="submission" date="2021-06" db="EMBL/GenBank/DDBJ databases">
        <authorList>
            <person name="Hodson N. C."/>
            <person name="Mongue J. A."/>
            <person name="Jaron S. K."/>
        </authorList>
    </citation>
    <scope>NUCLEOTIDE SEQUENCE</scope>
</reference>
<keyword evidence="1" id="KW-0233">DNA recombination</keyword>
<accession>A0A8J2KSF1</accession>
<name>A0A8J2KSF1_9HEXA</name>
<keyword evidence="1" id="KW-0227">DNA damage</keyword>
<comment type="catalytic activity">
    <reaction evidence="1">
        <text>ATP + H2O = ADP + phosphate + H(+)</text>
        <dbReference type="Rhea" id="RHEA:13065"/>
        <dbReference type="ChEBI" id="CHEBI:15377"/>
        <dbReference type="ChEBI" id="CHEBI:15378"/>
        <dbReference type="ChEBI" id="CHEBI:30616"/>
        <dbReference type="ChEBI" id="CHEBI:43474"/>
        <dbReference type="ChEBI" id="CHEBI:456216"/>
        <dbReference type="EC" id="5.6.2.3"/>
    </reaction>
</comment>
<dbReference type="GO" id="GO:0006281">
    <property type="term" value="P:DNA repair"/>
    <property type="evidence" value="ECO:0007669"/>
    <property type="project" value="UniProtKB-KW"/>
</dbReference>
<dbReference type="GO" id="GO:0043139">
    <property type="term" value="F:5'-3' DNA helicase activity"/>
    <property type="evidence" value="ECO:0007669"/>
    <property type="project" value="UniProtKB-EC"/>
</dbReference>
<dbReference type="InterPro" id="IPR010285">
    <property type="entry name" value="DNA_helicase_pif1-like_DEAD"/>
</dbReference>
<evidence type="ECO:0000313" key="4">
    <source>
        <dbReference type="Proteomes" id="UP000708208"/>
    </source>
</evidence>
<dbReference type="Pfam" id="PF05970">
    <property type="entry name" value="PIF1"/>
    <property type="match status" value="1"/>
</dbReference>
<dbReference type="EC" id="5.6.2.3" evidence="1"/>
<comment type="similarity">
    <text evidence="1">Belongs to the helicase family.</text>
</comment>
<comment type="caution">
    <text evidence="3">The sequence shown here is derived from an EMBL/GenBank/DDBJ whole genome shotgun (WGS) entry which is preliminary data.</text>
</comment>
<feature type="non-terminal residue" evidence="3">
    <location>
        <position position="240"/>
    </location>
</feature>
<keyword evidence="1" id="KW-0234">DNA repair</keyword>
<dbReference type="EMBL" id="CAJVCH010427406">
    <property type="protein sequence ID" value="CAG7818672.1"/>
    <property type="molecule type" value="Genomic_DNA"/>
</dbReference>
<dbReference type="OrthoDB" id="432234at2759"/>
<feature type="domain" description="DNA helicase Pif1-like DEAD-box helicase" evidence="2">
    <location>
        <begin position="54"/>
        <end position="198"/>
    </location>
</feature>
<keyword evidence="1" id="KW-0347">Helicase</keyword>